<dbReference type="PANTHER" id="PTHR20961:SF38">
    <property type="entry name" value="PROTEIN O-LINKED-MANNOSE BETA-1,4-N-ACETYLGLUCOSAMINYLTRANSFERASE 2"/>
    <property type="match status" value="1"/>
</dbReference>
<evidence type="ECO:0000259" key="8">
    <source>
        <dbReference type="Pfam" id="PF04577"/>
    </source>
</evidence>
<keyword evidence="4" id="KW-0812">Transmembrane</keyword>
<reference evidence="9 10" key="1">
    <citation type="submission" date="2014-04" db="EMBL/GenBank/DDBJ databases">
        <authorList>
            <consortium name="DOE Joint Genome Institute"/>
            <person name="Kuo A."/>
            <person name="Kohler A."/>
            <person name="Nagy L.G."/>
            <person name="Floudas D."/>
            <person name="Copeland A."/>
            <person name="Barry K.W."/>
            <person name="Cichocki N."/>
            <person name="Veneault-Fourrey C."/>
            <person name="LaButti K."/>
            <person name="Lindquist E.A."/>
            <person name="Lipzen A."/>
            <person name="Lundell T."/>
            <person name="Morin E."/>
            <person name="Murat C."/>
            <person name="Sun H."/>
            <person name="Tunlid A."/>
            <person name="Henrissat B."/>
            <person name="Grigoriev I.V."/>
            <person name="Hibbett D.S."/>
            <person name="Martin F."/>
            <person name="Nordberg H.P."/>
            <person name="Cantor M.N."/>
            <person name="Hua S.X."/>
        </authorList>
    </citation>
    <scope>NUCLEOTIDE SEQUENCE [LARGE SCALE GENOMIC DNA]</scope>
    <source>
        <strain evidence="9 10">LaAM-08-1</strain>
    </source>
</reference>
<keyword evidence="10" id="KW-1185">Reference proteome</keyword>
<dbReference type="InterPro" id="IPR049625">
    <property type="entry name" value="Glyco_transf_61_cat"/>
</dbReference>
<evidence type="ECO:0000256" key="7">
    <source>
        <dbReference type="ARBA" id="ARBA00023180"/>
    </source>
</evidence>
<dbReference type="GO" id="GO:0016020">
    <property type="term" value="C:membrane"/>
    <property type="evidence" value="ECO:0007669"/>
    <property type="project" value="UniProtKB-SubCell"/>
</dbReference>
<keyword evidence="7" id="KW-0325">Glycoprotein</keyword>
<keyword evidence="3" id="KW-0808">Transferase</keyword>
<dbReference type="HOGENOM" id="CLU_033167_1_0_1"/>
<dbReference type="EMBL" id="KN838615">
    <property type="protein sequence ID" value="KIK00949.1"/>
    <property type="molecule type" value="Genomic_DNA"/>
</dbReference>
<evidence type="ECO:0000256" key="6">
    <source>
        <dbReference type="ARBA" id="ARBA00023136"/>
    </source>
</evidence>
<gene>
    <name evidence="9" type="ORF">K443DRAFT_678808</name>
</gene>
<reference evidence="10" key="2">
    <citation type="submission" date="2015-01" db="EMBL/GenBank/DDBJ databases">
        <title>Evolutionary Origins and Diversification of the Mycorrhizal Mutualists.</title>
        <authorList>
            <consortium name="DOE Joint Genome Institute"/>
            <consortium name="Mycorrhizal Genomics Consortium"/>
            <person name="Kohler A."/>
            <person name="Kuo A."/>
            <person name="Nagy L.G."/>
            <person name="Floudas D."/>
            <person name="Copeland A."/>
            <person name="Barry K.W."/>
            <person name="Cichocki N."/>
            <person name="Veneault-Fourrey C."/>
            <person name="LaButti K."/>
            <person name="Lindquist E.A."/>
            <person name="Lipzen A."/>
            <person name="Lundell T."/>
            <person name="Morin E."/>
            <person name="Murat C."/>
            <person name="Riley R."/>
            <person name="Ohm R."/>
            <person name="Sun H."/>
            <person name="Tunlid A."/>
            <person name="Henrissat B."/>
            <person name="Grigoriev I.V."/>
            <person name="Hibbett D.S."/>
            <person name="Martin F."/>
        </authorList>
    </citation>
    <scope>NUCLEOTIDE SEQUENCE [LARGE SCALE GENOMIC DNA]</scope>
    <source>
        <strain evidence="10">LaAM-08-1</strain>
    </source>
</reference>
<protein>
    <recommendedName>
        <fullName evidence="8">Glycosyltransferase 61 catalytic domain-containing protein</fullName>
    </recommendedName>
</protein>
<sequence>MIHIRRDQRLFVVVAVVVFLLLIAAINNDHVQVSVQTKVPQWLKHSDPPGAGQYQPHEEDYIPLPHADSPSNHHFDTTIANTTAETVIPGGAHAPGFTVFDRLYLRAGIFYVVTSDPSSWPPRRYLLAKPVEMGGGHDSEPTDEDLQFIHPSKAKEVLGEFAMRIPDFSVIVHDHSQFMKHYYHWWGEIILGFWRVYSHLAEGGGRVEDLPFPARFILTVVENDEWRDRAGVDGPFMRAVFPAAAIEKSDYWQDLIHLNTTVVFERSMLINRETAHRHPFGSKWFKMIAGTMTVSAPEDYWAPIRKALAENLLGYIPELDVNGAVTGPTTIPGLVTTKPVVTYISRQGAGRRLTDKDHEGLVEALRGLEKEGLCEVHIPLMERMSLQDQIALPAKSTIIVGVHGNGLTHQLWMPPSDRSTVIEIFDPPSYTFDYEILSRNMGHRHYGVQNDTLLTFPKGETHEGVNYTPGFHGIAIPVYGPAVAETIRQRLTERIP</sequence>
<feature type="domain" description="Glycosyltransferase 61 catalytic" evidence="8">
    <location>
        <begin position="182"/>
        <end position="416"/>
    </location>
</feature>
<dbReference type="Pfam" id="PF04577">
    <property type="entry name" value="Glyco_transf_61"/>
    <property type="match status" value="1"/>
</dbReference>
<evidence type="ECO:0000313" key="9">
    <source>
        <dbReference type="EMBL" id="KIK00949.1"/>
    </source>
</evidence>
<evidence type="ECO:0000256" key="5">
    <source>
        <dbReference type="ARBA" id="ARBA00022989"/>
    </source>
</evidence>
<dbReference type="STRING" id="1095629.A0A0C9XHA9"/>
<keyword evidence="6" id="KW-0472">Membrane</keyword>
<organism evidence="9 10">
    <name type="scientific">Laccaria amethystina LaAM-08-1</name>
    <dbReference type="NCBI Taxonomy" id="1095629"/>
    <lineage>
        <taxon>Eukaryota</taxon>
        <taxon>Fungi</taxon>
        <taxon>Dikarya</taxon>
        <taxon>Basidiomycota</taxon>
        <taxon>Agaricomycotina</taxon>
        <taxon>Agaricomycetes</taxon>
        <taxon>Agaricomycetidae</taxon>
        <taxon>Agaricales</taxon>
        <taxon>Agaricineae</taxon>
        <taxon>Hydnangiaceae</taxon>
        <taxon>Laccaria</taxon>
    </lineage>
</organism>
<dbReference type="GO" id="GO:0005783">
    <property type="term" value="C:endoplasmic reticulum"/>
    <property type="evidence" value="ECO:0007669"/>
    <property type="project" value="TreeGrafter"/>
</dbReference>
<keyword evidence="5" id="KW-1133">Transmembrane helix</keyword>
<dbReference type="InterPro" id="IPR007657">
    <property type="entry name" value="Glycosyltransferase_61"/>
</dbReference>
<dbReference type="Proteomes" id="UP000054477">
    <property type="component" value="Unassembled WGS sequence"/>
</dbReference>
<evidence type="ECO:0000256" key="1">
    <source>
        <dbReference type="ARBA" id="ARBA00004167"/>
    </source>
</evidence>
<dbReference type="AlphaFoldDB" id="A0A0C9XHA9"/>
<comment type="subcellular location">
    <subcellularLocation>
        <location evidence="1">Membrane</location>
        <topology evidence="1">Single-pass membrane protein</topology>
    </subcellularLocation>
</comment>
<keyword evidence="2" id="KW-0328">Glycosyltransferase</keyword>
<dbReference type="PANTHER" id="PTHR20961">
    <property type="entry name" value="GLYCOSYLTRANSFERASE"/>
    <property type="match status" value="1"/>
</dbReference>
<dbReference type="OrthoDB" id="529273at2759"/>
<dbReference type="GO" id="GO:0035269">
    <property type="term" value="P:protein O-linked glycosylation via mannose"/>
    <property type="evidence" value="ECO:0007669"/>
    <property type="project" value="TreeGrafter"/>
</dbReference>
<evidence type="ECO:0000256" key="4">
    <source>
        <dbReference type="ARBA" id="ARBA00022692"/>
    </source>
</evidence>
<proteinExistence type="predicted"/>
<dbReference type="GO" id="GO:0097363">
    <property type="term" value="F:protein O-acetylglucosaminyltransferase activity"/>
    <property type="evidence" value="ECO:0007669"/>
    <property type="project" value="TreeGrafter"/>
</dbReference>
<name>A0A0C9XHA9_9AGAR</name>
<evidence type="ECO:0000313" key="10">
    <source>
        <dbReference type="Proteomes" id="UP000054477"/>
    </source>
</evidence>
<evidence type="ECO:0000256" key="2">
    <source>
        <dbReference type="ARBA" id="ARBA00022676"/>
    </source>
</evidence>
<accession>A0A0C9XHA9</accession>
<evidence type="ECO:0000256" key="3">
    <source>
        <dbReference type="ARBA" id="ARBA00022679"/>
    </source>
</evidence>